<keyword evidence="3" id="KW-1185">Reference proteome</keyword>
<dbReference type="InterPro" id="IPR028096">
    <property type="entry name" value="EfeO_Cupredoxin"/>
</dbReference>
<feature type="domain" description="EfeO-type cupredoxin-like" evidence="1">
    <location>
        <begin position="69"/>
        <end position="138"/>
    </location>
</feature>
<dbReference type="InterPro" id="IPR008972">
    <property type="entry name" value="Cupredoxin"/>
</dbReference>
<proteinExistence type="predicted"/>
<dbReference type="SUPFAM" id="SSF49503">
    <property type="entry name" value="Cupredoxins"/>
    <property type="match status" value="1"/>
</dbReference>
<dbReference type="EMBL" id="MYFO01000015">
    <property type="protein sequence ID" value="TFE87066.1"/>
    <property type="molecule type" value="Genomic_DNA"/>
</dbReference>
<sequence>MSKVFIIHRRHILLSVCLLVLVLAAMLYGDKEHVLPAFSAEATDTGRTIQMVTGEFSSKTSDGREIEAYRWDPGTVVVNKGETVNLHIYGVNGDSHPFVIEGLNVKGEVKKGQETVVTFTADKAGTYRIICLTHADMAHNGPMVGYIVVQ</sequence>
<evidence type="ECO:0000313" key="2">
    <source>
        <dbReference type="EMBL" id="TFE87066.1"/>
    </source>
</evidence>
<dbReference type="Proteomes" id="UP000298246">
    <property type="component" value="Unassembled WGS sequence"/>
</dbReference>
<dbReference type="RefSeq" id="WP_134753467.1">
    <property type="nucleotide sequence ID" value="NZ_MYFO02000013.1"/>
</dbReference>
<organism evidence="2 3">
    <name type="scientific">Paenibacillus athensensis</name>
    <dbReference type="NCBI Taxonomy" id="1967502"/>
    <lineage>
        <taxon>Bacteria</taxon>
        <taxon>Bacillati</taxon>
        <taxon>Bacillota</taxon>
        <taxon>Bacilli</taxon>
        <taxon>Bacillales</taxon>
        <taxon>Paenibacillaceae</taxon>
        <taxon>Paenibacillus</taxon>
    </lineage>
</organism>
<evidence type="ECO:0000259" key="1">
    <source>
        <dbReference type="Pfam" id="PF13473"/>
    </source>
</evidence>
<comment type="caution">
    <text evidence="2">The sequence shown here is derived from an EMBL/GenBank/DDBJ whole genome shotgun (WGS) entry which is preliminary data.</text>
</comment>
<protein>
    <recommendedName>
        <fullName evidence="1">EfeO-type cupredoxin-like domain-containing protein</fullName>
    </recommendedName>
</protein>
<dbReference type="OrthoDB" id="9773354at2"/>
<evidence type="ECO:0000313" key="3">
    <source>
        <dbReference type="Proteomes" id="UP000298246"/>
    </source>
</evidence>
<gene>
    <name evidence="2" type="ORF">B5M42_12930</name>
</gene>
<dbReference type="Pfam" id="PF13473">
    <property type="entry name" value="Cupredoxin_1"/>
    <property type="match status" value="1"/>
</dbReference>
<dbReference type="AlphaFoldDB" id="A0A4Y8Q089"/>
<accession>A0A4Y8Q089</accession>
<name>A0A4Y8Q089_9BACL</name>
<dbReference type="Gene3D" id="2.60.40.420">
    <property type="entry name" value="Cupredoxins - blue copper proteins"/>
    <property type="match status" value="1"/>
</dbReference>
<reference evidence="2 3" key="1">
    <citation type="submission" date="2017-03" db="EMBL/GenBank/DDBJ databases">
        <title>Isolation of Levoglucosan Utilizing Bacteria.</title>
        <authorList>
            <person name="Arya A.S."/>
        </authorList>
    </citation>
    <scope>NUCLEOTIDE SEQUENCE [LARGE SCALE GENOMIC DNA]</scope>
    <source>
        <strain evidence="2 3">MEC069</strain>
    </source>
</reference>